<name>A0A7W6PAN3_9HYPH</name>
<accession>A0A7W6PAN3</accession>
<evidence type="ECO:0000313" key="1">
    <source>
        <dbReference type="EMBL" id="MBB4122561.1"/>
    </source>
</evidence>
<gene>
    <name evidence="1" type="ORF">GGR30_002493</name>
</gene>
<proteinExistence type="predicted"/>
<keyword evidence="2" id="KW-1185">Reference proteome</keyword>
<dbReference type="EMBL" id="JACIDZ010000007">
    <property type="protein sequence ID" value="MBB4122561.1"/>
    <property type="molecule type" value="Genomic_DNA"/>
</dbReference>
<sequence length="105" mass="12272">MKYNQPHPDKIARKIKRWNGVDIYELKQRLEELREAASERGMENQEFVDMCSLPLGMEVPREIDHYIIWSIDASGRVLCGDGSHYEVDTVEDMARVCRQNRSSET</sequence>
<organism evidence="1 2">
    <name type="scientific">Martelella radicis</name>
    <dbReference type="NCBI Taxonomy" id="1397476"/>
    <lineage>
        <taxon>Bacteria</taxon>
        <taxon>Pseudomonadati</taxon>
        <taxon>Pseudomonadota</taxon>
        <taxon>Alphaproteobacteria</taxon>
        <taxon>Hyphomicrobiales</taxon>
        <taxon>Aurantimonadaceae</taxon>
        <taxon>Martelella</taxon>
    </lineage>
</organism>
<comment type="caution">
    <text evidence="1">The sequence shown here is derived from an EMBL/GenBank/DDBJ whole genome shotgun (WGS) entry which is preliminary data.</text>
</comment>
<dbReference type="AlphaFoldDB" id="A0A7W6PAN3"/>
<evidence type="ECO:0000313" key="2">
    <source>
        <dbReference type="Proteomes" id="UP000530571"/>
    </source>
</evidence>
<dbReference type="Proteomes" id="UP000530571">
    <property type="component" value="Unassembled WGS sequence"/>
</dbReference>
<protein>
    <submittedName>
        <fullName evidence="1">Uncharacterized protein</fullName>
    </submittedName>
</protein>
<reference evidence="1 2" key="1">
    <citation type="submission" date="2020-08" db="EMBL/GenBank/DDBJ databases">
        <title>Genomic Encyclopedia of Type Strains, Phase IV (KMG-IV): sequencing the most valuable type-strain genomes for metagenomic binning, comparative biology and taxonomic classification.</title>
        <authorList>
            <person name="Goeker M."/>
        </authorList>
    </citation>
    <scope>NUCLEOTIDE SEQUENCE [LARGE SCALE GENOMIC DNA]</scope>
    <source>
        <strain evidence="1 2">DSM 28101</strain>
    </source>
</reference>
<dbReference type="RefSeq" id="WP_183486664.1">
    <property type="nucleotide sequence ID" value="NZ_JACIDZ010000007.1"/>
</dbReference>